<comment type="similarity">
    <text evidence="2">Belongs to the bacterial solute-binding protein 8 family.</text>
</comment>
<evidence type="ECO:0000256" key="2">
    <source>
        <dbReference type="ARBA" id="ARBA00008814"/>
    </source>
</evidence>
<evidence type="ECO:0000256" key="1">
    <source>
        <dbReference type="ARBA" id="ARBA00004196"/>
    </source>
</evidence>
<gene>
    <name evidence="6" type="ORF">J2S03_001530</name>
</gene>
<comment type="subcellular location">
    <subcellularLocation>
        <location evidence="1">Cell envelope</location>
    </subcellularLocation>
</comment>
<evidence type="ECO:0000259" key="5">
    <source>
        <dbReference type="PROSITE" id="PS50983"/>
    </source>
</evidence>
<keyword evidence="3" id="KW-0813">Transport</keyword>
<name>A0ABT9XH98_9BACL</name>
<evidence type="ECO:0000313" key="6">
    <source>
        <dbReference type="EMBL" id="MDQ0189685.1"/>
    </source>
</evidence>
<keyword evidence="4" id="KW-0732">Signal</keyword>
<dbReference type="InterPro" id="IPR002491">
    <property type="entry name" value="ABC_transptr_periplasmic_BD"/>
</dbReference>
<protein>
    <submittedName>
        <fullName evidence="6">Iron complex transport system substrate-binding protein</fullName>
    </submittedName>
</protein>
<accession>A0ABT9XH98</accession>
<dbReference type="EMBL" id="JAUSTP010000009">
    <property type="protein sequence ID" value="MDQ0189685.1"/>
    <property type="molecule type" value="Genomic_DNA"/>
</dbReference>
<evidence type="ECO:0000313" key="7">
    <source>
        <dbReference type="Proteomes" id="UP001232973"/>
    </source>
</evidence>
<keyword evidence="7" id="KW-1185">Reference proteome</keyword>
<feature type="domain" description="Fe/B12 periplasmic-binding" evidence="5">
    <location>
        <begin position="70"/>
        <end position="331"/>
    </location>
</feature>
<comment type="caution">
    <text evidence="6">The sequence shown here is derived from an EMBL/GenBank/DDBJ whole genome shotgun (WGS) entry which is preliminary data.</text>
</comment>
<evidence type="ECO:0000256" key="3">
    <source>
        <dbReference type="ARBA" id="ARBA00022448"/>
    </source>
</evidence>
<reference evidence="6 7" key="1">
    <citation type="submission" date="2023-07" db="EMBL/GenBank/DDBJ databases">
        <title>Genomic Encyclopedia of Type Strains, Phase IV (KMG-IV): sequencing the most valuable type-strain genomes for metagenomic binning, comparative biology and taxonomic classification.</title>
        <authorList>
            <person name="Goeker M."/>
        </authorList>
    </citation>
    <scope>NUCLEOTIDE SEQUENCE [LARGE SCALE GENOMIC DNA]</scope>
    <source>
        <strain evidence="6 7">DSM 4006</strain>
    </source>
</reference>
<organism evidence="6 7">
    <name type="scientific">Alicyclobacillus cycloheptanicus</name>
    <dbReference type="NCBI Taxonomy" id="1457"/>
    <lineage>
        <taxon>Bacteria</taxon>
        <taxon>Bacillati</taxon>
        <taxon>Bacillota</taxon>
        <taxon>Bacilli</taxon>
        <taxon>Bacillales</taxon>
        <taxon>Alicyclobacillaceae</taxon>
        <taxon>Alicyclobacillus</taxon>
    </lineage>
</organism>
<proteinExistence type="inferred from homology"/>
<dbReference type="RefSeq" id="WP_274454614.1">
    <property type="nucleotide sequence ID" value="NZ_CP067097.1"/>
</dbReference>
<dbReference type="PANTHER" id="PTHR30532">
    <property type="entry name" value="IRON III DICITRATE-BINDING PERIPLASMIC PROTEIN"/>
    <property type="match status" value="1"/>
</dbReference>
<dbReference type="SUPFAM" id="SSF53807">
    <property type="entry name" value="Helical backbone' metal receptor"/>
    <property type="match status" value="1"/>
</dbReference>
<evidence type="ECO:0000256" key="4">
    <source>
        <dbReference type="ARBA" id="ARBA00022729"/>
    </source>
</evidence>
<dbReference type="Gene3D" id="3.40.50.1980">
    <property type="entry name" value="Nitrogenase molybdenum iron protein domain"/>
    <property type="match status" value="2"/>
</dbReference>
<dbReference type="PROSITE" id="PS50983">
    <property type="entry name" value="FE_B12_PBP"/>
    <property type="match status" value="1"/>
</dbReference>
<sequence>MFRRIAGVGTVIASLTFALVGCGAQGGQSNNSMNMTGTNMSGMSDTSTDQKITVTDGTGAKVVLSNPATSFVCLDPSSIEMLKDLGETNIAYDHGDQSFVKMVFGADAKKLKMIGGSWMQPNVEDIVADHPDLVIGDAYPHAQLKAALKGVAPMYLISRSGGYKQSMKDLINLGILTGHQATAEREVNEFTAHLNSAMTKSPQNQTSLIIWGSSPTDFQVPTVDDPSASVLAAISKYPWGGHGAHGMSISLDQILKVNPDVIFVESIGRLDNSNAPTLTSQLASNPIWNQLKAVKDHRVYEVNPDVWHSDRGGLGLEKILDDAMPKLYPNLFTKQ</sequence>
<dbReference type="Pfam" id="PF01497">
    <property type="entry name" value="Peripla_BP_2"/>
    <property type="match status" value="1"/>
</dbReference>
<dbReference type="PANTHER" id="PTHR30532:SF1">
    <property type="entry name" value="IRON(3+)-HYDROXAMATE-BINDING PROTEIN FHUD"/>
    <property type="match status" value="1"/>
</dbReference>
<dbReference type="PROSITE" id="PS51257">
    <property type="entry name" value="PROKAR_LIPOPROTEIN"/>
    <property type="match status" value="1"/>
</dbReference>
<dbReference type="Proteomes" id="UP001232973">
    <property type="component" value="Unassembled WGS sequence"/>
</dbReference>
<dbReference type="InterPro" id="IPR051313">
    <property type="entry name" value="Bact_iron-sidero_bind"/>
</dbReference>